<organism evidence="1 2">
    <name type="scientific">Sulfitobacter sediminis</name>
    <dbReference type="NCBI Taxonomy" id="3234186"/>
    <lineage>
        <taxon>Bacteria</taxon>
        <taxon>Pseudomonadati</taxon>
        <taxon>Pseudomonadota</taxon>
        <taxon>Alphaproteobacteria</taxon>
        <taxon>Rhodobacterales</taxon>
        <taxon>Roseobacteraceae</taxon>
        <taxon>Sulfitobacter</taxon>
    </lineage>
</organism>
<dbReference type="EMBL" id="JBFNXX010000032">
    <property type="protein sequence ID" value="MEW9922135.1"/>
    <property type="molecule type" value="Genomic_DNA"/>
</dbReference>
<comment type="caution">
    <text evidence="1">The sequence shown here is derived from an EMBL/GenBank/DDBJ whole genome shotgun (WGS) entry which is preliminary data.</text>
</comment>
<proteinExistence type="predicted"/>
<evidence type="ECO:0000313" key="2">
    <source>
        <dbReference type="Proteomes" id="UP001556098"/>
    </source>
</evidence>
<evidence type="ECO:0008006" key="3">
    <source>
        <dbReference type="Google" id="ProtNLM"/>
    </source>
</evidence>
<evidence type="ECO:0000313" key="1">
    <source>
        <dbReference type="EMBL" id="MEW9922135.1"/>
    </source>
</evidence>
<dbReference type="Proteomes" id="UP001556098">
    <property type="component" value="Unassembled WGS sequence"/>
</dbReference>
<protein>
    <recommendedName>
        <fullName evidence="3">Transposase</fullName>
    </recommendedName>
</protein>
<gene>
    <name evidence="1" type="ORF">AB2B41_21215</name>
</gene>
<name>A0ABV3RT11_9RHOB</name>
<keyword evidence="2" id="KW-1185">Reference proteome</keyword>
<accession>A0ABV3RT11</accession>
<reference evidence="1 2" key="1">
    <citation type="submission" date="2024-07" db="EMBL/GenBank/DDBJ databases">
        <title>Marimonas sp.nov., isolated from tidal-flat sediment.</title>
        <authorList>
            <person name="Jayan J.N."/>
            <person name="Lee S.S."/>
        </authorList>
    </citation>
    <scope>NUCLEOTIDE SEQUENCE [LARGE SCALE GENOMIC DNA]</scope>
    <source>
        <strain evidence="1 2">MJW-29</strain>
    </source>
</reference>
<sequence length="110" mass="12519">MKLSTSNPLERIMREIRRRTRLIGAFPDGEVLPEPGFGPTTSHRGHPMVHPKVHECDTAIRGSNPRSRRHLKSKVRKIFDTNNCYGGIGHAMRLSSRCNGARNWPSFYPL</sequence>